<keyword evidence="2" id="KW-1185">Reference proteome</keyword>
<evidence type="ECO:0000313" key="2">
    <source>
        <dbReference type="Proteomes" id="UP001148662"/>
    </source>
</evidence>
<sequence length="196" mass="21712">MFYEDPSHRLLYVKPEFALAAVGVTHKSRAGKVPPCLDIHSSIVVNMYNLVTILSFLLLSGDAASAQPYYGHMMHHSLAGRIIAGIIVAVVCGLLLFCLFWLLIVMYYRRRGRRAGVPSNLSIPWLSRFRPEGTGYAANNFQYQPQTQTWNTPAVYSPPVEPPPPAYQRKESSYPVYSGIPPAGDLPASPGYPTTQ</sequence>
<reference evidence="1" key="1">
    <citation type="submission" date="2022-07" db="EMBL/GenBank/DDBJ databases">
        <title>Genome Sequence of Phlebia brevispora.</title>
        <authorList>
            <person name="Buettner E."/>
        </authorList>
    </citation>
    <scope>NUCLEOTIDE SEQUENCE</scope>
    <source>
        <strain evidence="1">MPL23</strain>
    </source>
</reference>
<proteinExistence type="predicted"/>
<gene>
    <name evidence="1" type="ORF">NM688_g2792</name>
</gene>
<dbReference type="EMBL" id="JANHOG010000371">
    <property type="protein sequence ID" value="KAJ3555039.1"/>
    <property type="molecule type" value="Genomic_DNA"/>
</dbReference>
<name>A0ACC1T7L9_9APHY</name>
<organism evidence="1 2">
    <name type="scientific">Phlebia brevispora</name>
    <dbReference type="NCBI Taxonomy" id="194682"/>
    <lineage>
        <taxon>Eukaryota</taxon>
        <taxon>Fungi</taxon>
        <taxon>Dikarya</taxon>
        <taxon>Basidiomycota</taxon>
        <taxon>Agaricomycotina</taxon>
        <taxon>Agaricomycetes</taxon>
        <taxon>Polyporales</taxon>
        <taxon>Meruliaceae</taxon>
        <taxon>Phlebia</taxon>
    </lineage>
</organism>
<protein>
    <submittedName>
        <fullName evidence="1">Uncharacterized protein</fullName>
    </submittedName>
</protein>
<comment type="caution">
    <text evidence="1">The sequence shown here is derived from an EMBL/GenBank/DDBJ whole genome shotgun (WGS) entry which is preliminary data.</text>
</comment>
<accession>A0ACC1T7L9</accession>
<dbReference type="Proteomes" id="UP001148662">
    <property type="component" value="Unassembled WGS sequence"/>
</dbReference>
<evidence type="ECO:0000313" key="1">
    <source>
        <dbReference type="EMBL" id="KAJ3555039.1"/>
    </source>
</evidence>